<accession>X1J8A4</accession>
<comment type="caution">
    <text evidence="1">The sequence shown here is derived from an EMBL/GenBank/DDBJ whole genome shotgun (WGS) entry which is preliminary data.</text>
</comment>
<gene>
    <name evidence="1" type="ORF">S06H3_05764</name>
</gene>
<dbReference type="SUPFAM" id="SSF53335">
    <property type="entry name" value="S-adenosyl-L-methionine-dependent methyltransferases"/>
    <property type="match status" value="1"/>
</dbReference>
<evidence type="ECO:0000313" key="1">
    <source>
        <dbReference type="EMBL" id="GAH90212.1"/>
    </source>
</evidence>
<dbReference type="AlphaFoldDB" id="X1J8A4"/>
<dbReference type="InterPro" id="IPR029063">
    <property type="entry name" value="SAM-dependent_MTases_sf"/>
</dbReference>
<proteinExistence type="predicted"/>
<organism evidence="1">
    <name type="scientific">marine sediment metagenome</name>
    <dbReference type="NCBI Taxonomy" id="412755"/>
    <lineage>
        <taxon>unclassified sequences</taxon>
        <taxon>metagenomes</taxon>
        <taxon>ecological metagenomes</taxon>
    </lineage>
</organism>
<dbReference type="EMBL" id="BARV01002169">
    <property type="protein sequence ID" value="GAH90212.1"/>
    <property type="molecule type" value="Genomic_DNA"/>
</dbReference>
<dbReference type="Gene3D" id="3.40.50.150">
    <property type="entry name" value="Vaccinia Virus protein VP39"/>
    <property type="match status" value="2"/>
</dbReference>
<evidence type="ECO:0008006" key="2">
    <source>
        <dbReference type="Google" id="ProtNLM"/>
    </source>
</evidence>
<reference evidence="1" key="1">
    <citation type="journal article" date="2014" name="Front. Microbiol.">
        <title>High frequency of phylogenetically diverse reductive dehalogenase-homologous genes in deep subseafloor sedimentary metagenomes.</title>
        <authorList>
            <person name="Kawai M."/>
            <person name="Futagami T."/>
            <person name="Toyoda A."/>
            <person name="Takaki Y."/>
            <person name="Nishi S."/>
            <person name="Hori S."/>
            <person name="Arai W."/>
            <person name="Tsubouchi T."/>
            <person name="Morono Y."/>
            <person name="Uchiyama I."/>
            <person name="Ito T."/>
            <person name="Fujiyama A."/>
            <person name="Inagaki F."/>
            <person name="Takami H."/>
        </authorList>
    </citation>
    <scope>NUCLEOTIDE SEQUENCE</scope>
    <source>
        <strain evidence="1">Expedition CK06-06</strain>
    </source>
</reference>
<sequence length="214" mass="25630">MRQYVEKKLEIFRETIKGIRIKDTKNKKNTFSSLKKFIPELMEILHPMNILEFAPGISTKEFLKYSSANIISFETDPKWFKKYKDEIKNPRFKLMYKAPDWDLNDIKKENIEFDFVFVDGGDRVKELKFCKQILSLTGVVFLHDAHREDYFDGIIAYPYIYFIERHSCLLLENKKIYNTLKEKIIPDYSCKCKYCSTEERRAYFSQFIGVEETI</sequence>
<name>X1J8A4_9ZZZZ</name>
<protein>
    <recommendedName>
        <fullName evidence="2">Class I SAM-dependent methyltransferase</fullName>
    </recommendedName>
</protein>